<feature type="compositionally biased region" description="Acidic residues" evidence="1">
    <location>
        <begin position="184"/>
        <end position="193"/>
    </location>
</feature>
<proteinExistence type="predicted"/>
<dbReference type="EMBL" id="CAJVPZ010009611">
    <property type="protein sequence ID" value="CAG8610946.1"/>
    <property type="molecule type" value="Genomic_DNA"/>
</dbReference>
<dbReference type="Proteomes" id="UP000789396">
    <property type="component" value="Unassembled WGS sequence"/>
</dbReference>
<organism evidence="2 3">
    <name type="scientific">Racocetra fulgida</name>
    <dbReference type="NCBI Taxonomy" id="60492"/>
    <lineage>
        <taxon>Eukaryota</taxon>
        <taxon>Fungi</taxon>
        <taxon>Fungi incertae sedis</taxon>
        <taxon>Mucoromycota</taxon>
        <taxon>Glomeromycotina</taxon>
        <taxon>Glomeromycetes</taxon>
        <taxon>Diversisporales</taxon>
        <taxon>Gigasporaceae</taxon>
        <taxon>Racocetra</taxon>
    </lineage>
</organism>
<evidence type="ECO:0000313" key="3">
    <source>
        <dbReference type="Proteomes" id="UP000789396"/>
    </source>
</evidence>
<dbReference type="OrthoDB" id="2431982at2759"/>
<gene>
    <name evidence="2" type="ORF">RFULGI_LOCUS6974</name>
</gene>
<evidence type="ECO:0000256" key="1">
    <source>
        <dbReference type="SAM" id="MobiDB-lite"/>
    </source>
</evidence>
<accession>A0A9N9GHL8</accession>
<name>A0A9N9GHL8_9GLOM</name>
<comment type="caution">
    <text evidence="2">The sequence shown here is derived from an EMBL/GenBank/DDBJ whole genome shotgun (WGS) entry which is preliminary data.</text>
</comment>
<keyword evidence="3" id="KW-1185">Reference proteome</keyword>
<dbReference type="AlphaFoldDB" id="A0A9N9GHL8"/>
<feature type="region of interest" description="Disordered" evidence="1">
    <location>
        <begin position="169"/>
        <end position="193"/>
    </location>
</feature>
<sequence length="193" mass="21798">MEKKKIYVETIGIARKAINIAIETDDSQVLRFLKEYIIQKRHSLVENTTGVSHLGHEANILKECSKSNIIETLPPTNISNPIKKVRKGRPPKMKCYQSSLEKQPSRSKGKQHKLIHGPGTNTCGECGGKGHNRRWHIKHENKNSDLSTICQLCGDRGHKKGLHDHDYTEINDENEWTGSSDTESTFESDNDNA</sequence>
<protein>
    <submittedName>
        <fullName evidence="2">18061_t:CDS:1</fullName>
    </submittedName>
</protein>
<reference evidence="2" key="1">
    <citation type="submission" date="2021-06" db="EMBL/GenBank/DDBJ databases">
        <authorList>
            <person name="Kallberg Y."/>
            <person name="Tangrot J."/>
            <person name="Rosling A."/>
        </authorList>
    </citation>
    <scope>NUCLEOTIDE SEQUENCE</scope>
    <source>
        <strain evidence="2">IN212</strain>
    </source>
</reference>
<feature type="compositionally biased region" description="Basic residues" evidence="1">
    <location>
        <begin position="105"/>
        <end position="115"/>
    </location>
</feature>
<feature type="region of interest" description="Disordered" evidence="1">
    <location>
        <begin position="99"/>
        <end position="121"/>
    </location>
</feature>
<evidence type="ECO:0000313" key="2">
    <source>
        <dbReference type="EMBL" id="CAG8610946.1"/>
    </source>
</evidence>